<dbReference type="InterPro" id="IPR055135">
    <property type="entry name" value="PRMT_dom"/>
</dbReference>
<feature type="domain" description="Protein arginine N-methyltransferase" evidence="4">
    <location>
        <begin position="139"/>
        <end position="276"/>
    </location>
</feature>
<evidence type="ECO:0000313" key="5">
    <source>
        <dbReference type="EMBL" id="SFV34767.1"/>
    </source>
</evidence>
<dbReference type="PANTHER" id="PTHR11006">
    <property type="entry name" value="PROTEIN ARGININE N-METHYLTRANSFERASE"/>
    <property type="match status" value="1"/>
</dbReference>
<reference evidence="6" key="1">
    <citation type="submission" date="2016-10" db="EMBL/GenBank/DDBJ databases">
        <authorList>
            <person name="Varghese N."/>
            <person name="Submissions S."/>
        </authorList>
    </citation>
    <scope>NUCLEOTIDE SEQUENCE [LARGE SCALE GENOMIC DNA]</scope>
    <source>
        <strain evidence="6">DSM 1565</strain>
    </source>
</reference>
<keyword evidence="3" id="KW-0949">S-adenosyl-L-methionine</keyword>
<dbReference type="Gene3D" id="3.40.50.150">
    <property type="entry name" value="Vaccinia Virus protein VP39"/>
    <property type="match status" value="1"/>
</dbReference>
<dbReference type="AlphaFoldDB" id="A0A1I7NJF2"/>
<evidence type="ECO:0000259" key="4">
    <source>
        <dbReference type="Pfam" id="PF22528"/>
    </source>
</evidence>
<dbReference type="RefSeq" id="WP_092867901.1">
    <property type="nucleotide sequence ID" value="NZ_FPCH01000002.1"/>
</dbReference>
<organism evidence="5 6">
    <name type="scientific">Hyphomicrobium facile</name>
    <dbReference type="NCBI Taxonomy" id="51670"/>
    <lineage>
        <taxon>Bacteria</taxon>
        <taxon>Pseudomonadati</taxon>
        <taxon>Pseudomonadota</taxon>
        <taxon>Alphaproteobacteria</taxon>
        <taxon>Hyphomicrobiales</taxon>
        <taxon>Hyphomicrobiaceae</taxon>
        <taxon>Hyphomicrobium</taxon>
    </lineage>
</organism>
<dbReference type="OrthoDB" id="5383291at2"/>
<dbReference type="InterPro" id="IPR025799">
    <property type="entry name" value="Arg_MeTrfase"/>
</dbReference>
<dbReference type="GO" id="GO:0042054">
    <property type="term" value="F:histone methyltransferase activity"/>
    <property type="evidence" value="ECO:0007669"/>
    <property type="project" value="TreeGrafter"/>
</dbReference>
<accession>A0A1I7NJF2</accession>
<protein>
    <submittedName>
        <fullName evidence="5">Protein arginine N-methyltransferase 1</fullName>
    </submittedName>
</protein>
<evidence type="ECO:0000256" key="1">
    <source>
        <dbReference type="ARBA" id="ARBA00022603"/>
    </source>
</evidence>
<proteinExistence type="predicted"/>
<dbReference type="Pfam" id="PF22528">
    <property type="entry name" value="PRMT_C"/>
    <property type="match status" value="1"/>
</dbReference>
<dbReference type="PROSITE" id="PS51678">
    <property type="entry name" value="SAM_MT_PRMT"/>
    <property type="match status" value="1"/>
</dbReference>
<dbReference type="Proteomes" id="UP000199423">
    <property type="component" value="Unassembled WGS sequence"/>
</dbReference>
<dbReference type="PANTHER" id="PTHR11006:SF4">
    <property type="entry name" value="PROTEIN ARGININE N-METHYLTRANSFERASE 7"/>
    <property type="match status" value="1"/>
</dbReference>
<dbReference type="InterPro" id="IPR029063">
    <property type="entry name" value="SAM-dependent_MTases_sf"/>
</dbReference>
<evidence type="ECO:0000256" key="3">
    <source>
        <dbReference type="ARBA" id="ARBA00022691"/>
    </source>
</evidence>
<gene>
    <name evidence="5" type="ORF">SAMN04488557_2418</name>
</gene>
<dbReference type="STRING" id="51670.SAMN04488557_2418"/>
<sequence length="312" mass="34214">MRIEYHRTLIADQVRNEAFFAALKAVIVPGKSVVADIGAGTGLLGLMASKLGAREVFLFETAEVAGVAAAVLKANKAKRCHLIPCHSTEFQDKLAVDIIVSETLGNYALEENIIATLADARQRFLKPGGHVIPDGIIQYVAPVVTPRIDEELRAWGRVGHGLDLAVAQTMSLNNAYVRHLQPDEILDGCRSAMVWDEVDLTAETKSKRRGDAEWRFPRPAKIYGFATWWKVELVPGIGFSTGPLSPRTHWEQLYFPLLAPIDARPSDVVSIDLRSSSSEEGGTDLGWTAVHKNPEGKVIARQALELDKGYIP</sequence>
<keyword evidence="6" id="KW-1185">Reference proteome</keyword>
<dbReference type="CDD" id="cd02440">
    <property type="entry name" value="AdoMet_MTases"/>
    <property type="match status" value="1"/>
</dbReference>
<dbReference type="SUPFAM" id="SSF53335">
    <property type="entry name" value="S-adenosyl-L-methionine-dependent methyltransferases"/>
    <property type="match status" value="1"/>
</dbReference>
<name>A0A1I7NJF2_9HYPH</name>
<dbReference type="GO" id="GO:0016274">
    <property type="term" value="F:protein-arginine N-methyltransferase activity"/>
    <property type="evidence" value="ECO:0007669"/>
    <property type="project" value="InterPro"/>
</dbReference>
<dbReference type="EMBL" id="FPCH01000002">
    <property type="protein sequence ID" value="SFV34767.1"/>
    <property type="molecule type" value="Genomic_DNA"/>
</dbReference>
<dbReference type="GO" id="GO:0032259">
    <property type="term" value="P:methylation"/>
    <property type="evidence" value="ECO:0007669"/>
    <property type="project" value="UniProtKB-KW"/>
</dbReference>
<keyword evidence="1 5" id="KW-0489">Methyltransferase</keyword>
<dbReference type="Gene3D" id="2.70.160.11">
    <property type="entry name" value="Hnrnp arginine n-methyltransferase1"/>
    <property type="match status" value="1"/>
</dbReference>
<keyword evidence="2 5" id="KW-0808">Transferase</keyword>
<evidence type="ECO:0000313" key="6">
    <source>
        <dbReference type="Proteomes" id="UP000199423"/>
    </source>
</evidence>
<evidence type="ECO:0000256" key="2">
    <source>
        <dbReference type="ARBA" id="ARBA00022679"/>
    </source>
</evidence>